<comment type="caution">
    <text evidence="1">The sequence shown here is derived from an EMBL/GenBank/DDBJ whole genome shotgun (WGS) entry which is preliminary data.</text>
</comment>
<gene>
    <name evidence="1" type="ORF">L195_g052951</name>
</gene>
<dbReference type="AlphaFoldDB" id="A0A2K3K7W2"/>
<reference evidence="1 2" key="1">
    <citation type="journal article" date="2014" name="Am. J. Bot.">
        <title>Genome assembly and annotation for red clover (Trifolium pratense; Fabaceae).</title>
        <authorList>
            <person name="Istvanek J."/>
            <person name="Jaros M."/>
            <person name="Krenek A."/>
            <person name="Repkova J."/>
        </authorList>
    </citation>
    <scope>NUCLEOTIDE SEQUENCE [LARGE SCALE GENOMIC DNA]</scope>
    <source>
        <strain evidence="2">cv. Tatra</strain>
        <tissue evidence="1">Young leaves</tissue>
    </source>
</reference>
<sequence length="108" mass="11828">MTRNIAVNVQQGIIANAQELEAANVLEAAHDSDSSRENSVVIETNVCDFVLESDLNANDFLPPRRFEGPSVSNENLIAFDDTQHLPSRIEEGATCYNGVMATLGFFKL</sequence>
<accession>A0A2K3K7W2</accession>
<evidence type="ECO:0000313" key="1">
    <source>
        <dbReference type="EMBL" id="PNX62380.1"/>
    </source>
</evidence>
<reference evidence="1 2" key="2">
    <citation type="journal article" date="2017" name="Front. Plant Sci.">
        <title>Gene Classification and Mining of Molecular Markers Useful in Red Clover (Trifolium pratense) Breeding.</title>
        <authorList>
            <person name="Istvanek J."/>
            <person name="Dluhosova J."/>
            <person name="Dluhos P."/>
            <person name="Patkova L."/>
            <person name="Nedelnik J."/>
            <person name="Repkova J."/>
        </authorList>
    </citation>
    <scope>NUCLEOTIDE SEQUENCE [LARGE SCALE GENOMIC DNA]</scope>
    <source>
        <strain evidence="2">cv. Tatra</strain>
        <tissue evidence="1">Young leaves</tissue>
    </source>
</reference>
<name>A0A2K3K7W2_TRIPR</name>
<evidence type="ECO:0000313" key="2">
    <source>
        <dbReference type="Proteomes" id="UP000236291"/>
    </source>
</evidence>
<protein>
    <submittedName>
        <fullName evidence="1">Uncharacterized protein</fullName>
    </submittedName>
</protein>
<organism evidence="1 2">
    <name type="scientific">Trifolium pratense</name>
    <name type="common">Red clover</name>
    <dbReference type="NCBI Taxonomy" id="57577"/>
    <lineage>
        <taxon>Eukaryota</taxon>
        <taxon>Viridiplantae</taxon>
        <taxon>Streptophyta</taxon>
        <taxon>Embryophyta</taxon>
        <taxon>Tracheophyta</taxon>
        <taxon>Spermatophyta</taxon>
        <taxon>Magnoliopsida</taxon>
        <taxon>eudicotyledons</taxon>
        <taxon>Gunneridae</taxon>
        <taxon>Pentapetalae</taxon>
        <taxon>rosids</taxon>
        <taxon>fabids</taxon>
        <taxon>Fabales</taxon>
        <taxon>Fabaceae</taxon>
        <taxon>Papilionoideae</taxon>
        <taxon>50 kb inversion clade</taxon>
        <taxon>NPAAA clade</taxon>
        <taxon>Hologalegina</taxon>
        <taxon>IRL clade</taxon>
        <taxon>Trifolieae</taxon>
        <taxon>Trifolium</taxon>
    </lineage>
</organism>
<dbReference type="Proteomes" id="UP000236291">
    <property type="component" value="Unassembled WGS sequence"/>
</dbReference>
<dbReference type="EMBL" id="ASHM01087617">
    <property type="protein sequence ID" value="PNX62380.1"/>
    <property type="molecule type" value="Genomic_DNA"/>
</dbReference>
<proteinExistence type="predicted"/>